<dbReference type="PANTHER" id="PTHR43711">
    <property type="entry name" value="TWO-COMPONENT HISTIDINE KINASE"/>
    <property type="match status" value="1"/>
</dbReference>
<sequence length="635" mass="71040">MIRLVQRLFSSMSLERKSLLFFGSAFTILMCGAFLVVQTLGKRLVRRTAQQRAQDLADFELLLLHSGVELSNLQPADPRAKDLQPADSAIATDASDDQADWDNTIVPLTDQLRAEVQSDDVQFTLLGSDTKLRFENLPEHPTEDPQQQQILQDLEPQFRQQLTQRLESLLSEEPVAEIDAEENAMPSIGLASLPVHQEVGPVDGRYSYYRPIFPTALCVDCHRPYGEEALVTQALEGTAAERAELAPMRVMMVTMPYKDTEDQTTWISSIVVALALFIVAATLYILHALIRYLVLEPLYHIRDVSDAITHGDVSQRASIESEDEFRELADAFNRMLRGMLDSQEKERVINAELDERADQLAQINLQLYEANRVKSDFMANMSHELRTPLNSIIGFSEVLHGIDSLTDKQRRYAQNIQTSGRLLLEMINDILDLAKVEAGKMEVRRSEFDLRRLITAQCDMIGSLTEEKEILVTTDFPEDLQPAFQDPNKLGQICNNLLSNAIKFTPEGGRVTIRVADLSGGLSTGRFRLLVIDTGVGIADEDQSIIFQKFRQSRKVLDGEGLTREFAGTGLGLSIVKELAKLLGGEVGFESELGRGSTFWVELPWRLSDEALQAAQQLADPSRFAIKKDAPDTDS</sequence>
<keyword evidence="8" id="KW-0812">Transmembrane</keyword>
<evidence type="ECO:0000256" key="8">
    <source>
        <dbReference type="SAM" id="Phobius"/>
    </source>
</evidence>
<keyword evidence="4" id="KW-0597">Phosphoprotein</keyword>
<evidence type="ECO:0000256" key="5">
    <source>
        <dbReference type="ARBA" id="ARBA00022679"/>
    </source>
</evidence>
<reference evidence="11 12" key="1">
    <citation type="submission" date="2019-02" db="EMBL/GenBank/DDBJ databases">
        <title>Deep-cultivation of Planctomycetes and their phenomic and genomic characterization uncovers novel biology.</title>
        <authorList>
            <person name="Wiegand S."/>
            <person name="Jogler M."/>
            <person name="Boedeker C."/>
            <person name="Pinto D."/>
            <person name="Vollmers J."/>
            <person name="Rivas-Marin E."/>
            <person name="Kohn T."/>
            <person name="Peeters S.H."/>
            <person name="Heuer A."/>
            <person name="Rast P."/>
            <person name="Oberbeckmann S."/>
            <person name="Bunk B."/>
            <person name="Jeske O."/>
            <person name="Meyerdierks A."/>
            <person name="Storesund J.E."/>
            <person name="Kallscheuer N."/>
            <person name="Luecker S."/>
            <person name="Lage O.M."/>
            <person name="Pohl T."/>
            <person name="Merkel B.J."/>
            <person name="Hornburger P."/>
            <person name="Mueller R.-W."/>
            <person name="Bruemmer F."/>
            <person name="Labrenz M."/>
            <person name="Spormann A.M."/>
            <person name="Op den Camp H."/>
            <person name="Overmann J."/>
            <person name="Amann R."/>
            <person name="Jetten M.S.M."/>
            <person name="Mascher T."/>
            <person name="Medema M.H."/>
            <person name="Devos D.P."/>
            <person name="Kaster A.-K."/>
            <person name="Ovreas L."/>
            <person name="Rohde M."/>
            <person name="Galperin M.Y."/>
            <person name="Jogler C."/>
        </authorList>
    </citation>
    <scope>NUCLEOTIDE SEQUENCE [LARGE SCALE GENOMIC DNA]</scope>
    <source>
        <strain evidence="11 12">SV_7m_r</strain>
    </source>
</reference>
<gene>
    <name evidence="11" type="primary">barA</name>
    <name evidence="11" type="ORF">SV7mr_03090</name>
</gene>
<dbReference type="InterPro" id="IPR004358">
    <property type="entry name" value="Sig_transdc_His_kin-like_C"/>
</dbReference>
<dbReference type="InterPro" id="IPR036890">
    <property type="entry name" value="HATPase_C_sf"/>
</dbReference>
<evidence type="ECO:0000313" key="11">
    <source>
        <dbReference type="EMBL" id="QDT57824.1"/>
    </source>
</evidence>
<dbReference type="Pfam" id="PF00672">
    <property type="entry name" value="HAMP"/>
    <property type="match status" value="1"/>
</dbReference>
<dbReference type="SUPFAM" id="SSF47384">
    <property type="entry name" value="Homodimeric domain of signal transducing histidine kinase"/>
    <property type="match status" value="1"/>
</dbReference>
<dbReference type="InterPro" id="IPR036097">
    <property type="entry name" value="HisK_dim/P_sf"/>
</dbReference>
<accession>A0A517SNX7</accession>
<dbReference type="Pfam" id="PF02518">
    <property type="entry name" value="HATPase_c"/>
    <property type="match status" value="1"/>
</dbReference>
<evidence type="ECO:0000313" key="12">
    <source>
        <dbReference type="Proteomes" id="UP000315003"/>
    </source>
</evidence>
<dbReference type="GO" id="GO:0000155">
    <property type="term" value="F:phosphorelay sensor kinase activity"/>
    <property type="evidence" value="ECO:0007669"/>
    <property type="project" value="InterPro"/>
</dbReference>
<keyword evidence="8" id="KW-0472">Membrane</keyword>
<dbReference type="SMART" id="SM00388">
    <property type="entry name" value="HisKA"/>
    <property type="match status" value="1"/>
</dbReference>
<feature type="transmembrane region" description="Helical" evidence="8">
    <location>
        <begin position="266"/>
        <end position="286"/>
    </location>
</feature>
<keyword evidence="6 11" id="KW-0418">Kinase</keyword>
<dbReference type="EMBL" id="CP036272">
    <property type="protein sequence ID" value="QDT57824.1"/>
    <property type="molecule type" value="Genomic_DNA"/>
</dbReference>
<evidence type="ECO:0000256" key="6">
    <source>
        <dbReference type="ARBA" id="ARBA00022777"/>
    </source>
</evidence>
<dbReference type="SUPFAM" id="SSF158472">
    <property type="entry name" value="HAMP domain-like"/>
    <property type="match status" value="1"/>
</dbReference>
<feature type="transmembrane region" description="Helical" evidence="8">
    <location>
        <begin position="20"/>
        <end position="41"/>
    </location>
</feature>
<dbReference type="Gene3D" id="6.10.340.10">
    <property type="match status" value="1"/>
</dbReference>
<evidence type="ECO:0000256" key="1">
    <source>
        <dbReference type="ARBA" id="ARBA00000085"/>
    </source>
</evidence>
<protein>
    <recommendedName>
        <fullName evidence="3">histidine kinase</fullName>
        <ecNumber evidence="3">2.7.13.3</ecNumber>
    </recommendedName>
</protein>
<dbReference type="Pfam" id="PF00512">
    <property type="entry name" value="HisKA"/>
    <property type="match status" value="1"/>
</dbReference>
<dbReference type="SMART" id="SM00387">
    <property type="entry name" value="HATPase_c"/>
    <property type="match status" value="1"/>
</dbReference>
<keyword evidence="7" id="KW-0902">Two-component regulatory system</keyword>
<dbReference type="InterPro" id="IPR050736">
    <property type="entry name" value="Sensor_HK_Regulatory"/>
</dbReference>
<dbReference type="AlphaFoldDB" id="A0A517SNX7"/>
<keyword evidence="8" id="KW-1133">Transmembrane helix</keyword>
<dbReference type="Proteomes" id="UP000315003">
    <property type="component" value="Chromosome"/>
</dbReference>
<dbReference type="InterPro" id="IPR003660">
    <property type="entry name" value="HAMP_dom"/>
</dbReference>
<comment type="catalytic activity">
    <reaction evidence="1">
        <text>ATP + protein L-histidine = ADP + protein N-phospho-L-histidine.</text>
        <dbReference type="EC" id="2.7.13.3"/>
    </reaction>
</comment>
<evidence type="ECO:0000256" key="2">
    <source>
        <dbReference type="ARBA" id="ARBA00004370"/>
    </source>
</evidence>
<dbReference type="Gene3D" id="3.30.565.10">
    <property type="entry name" value="Histidine kinase-like ATPase, C-terminal domain"/>
    <property type="match status" value="1"/>
</dbReference>
<dbReference type="RefSeq" id="WP_145268553.1">
    <property type="nucleotide sequence ID" value="NZ_CP036272.1"/>
</dbReference>
<dbReference type="PANTHER" id="PTHR43711:SF31">
    <property type="entry name" value="HISTIDINE KINASE"/>
    <property type="match status" value="1"/>
</dbReference>
<dbReference type="PROSITE" id="PS50885">
    <property type="entry name" value="HAMP"/>
    <property type="match status" value="1"/>
</dbReference>
<feature type="domain" description="HAMP" evidence="10">
    <location>
        <begin position="292"/>
        <end position="344"/>
    </location>
</feature>
<comment type="subcellular location">
    <subcellularLocation>
        <location evidence="2">Membrane</location>
    </subcellularLocation>
</comment>
<feature type="domain" description="Histidine kinase" evidence="9">
    <location>
        <begin position="380"/>
        <end position="607"/>
    </location>
</feature>
<dbReference type="InterPro" id="IPR003661">
    <property type="entry name" value="HisK_dim/P_dom"/>
</dbReference>
<evidence type="ECO:0000256" key="4">
    <source>
        <dbReference type="ARBA" id="ARBA00022553"/>
    </source>
</evidence>
<dbReference type="GO" id="GO:0016020">
    <property type="term" value="C:membrane"/>
    <property type="evidence" value="ECO:0007669"/>
    <property type="project" value="UniProtKB-SubCell"/>
</dbReference>
<evidence type="ECO:0000256" key="3">
    <source>
        <dbReference type="ARBA" id="ARBA00012438"/>
    </source>
</evidence>
<dbReference type="InterPro" id="IPR003594">
    <property type="entry name" value="HATPase_dom"/>
</dbReference>
<evidence type="ECO:0000259" key="9">
    <source>
        <dbReference type="PROSITE" id="PS50109"/>
    </source>
</evidence>
<dbReference type="PROSITE" id="PS50109">
    <property type="entry name" value="HIS_KIN"/>
    <property type="match status" value="1"/>
</dbReference>
<name>A0A517SNX7_9BACT</name>
<dbReference type="CDD" id="cd00082">
    <property type="entry name" value="HisKA"/>
    <property type="match status" value="1"/>
</dbReference>
<evidence type="ECO:0000256" key="7">
    <source>
        <dbReference type="ARBA" id="ARBA00023012"/>
    </source>
</evidence>
<proteinExistence type="predicted"/>
<organism evidence="11 12">
    <name type="scientific">Stieleria bergensis</name>
    <dbReference type="NCBI Taxonomy" id="2528025"/>
    <lineage>
        <taxon>Bacteria</taxon>
        <taxon>Pseudomonadati</taxon>
        <taxon>Planctomycetota</taxon>
        <taxon>Planctomycetia</taxon>
        <taxon>Pirellulales</taxon>
        <taxon>Pirellulaceae</taxon>
        <taxon>Stieleria</taxon>
    </lineage>
</organism>
<evidence type="ECO:0000259" key="10">
    <source>
        <dbReference type="PROSITE" id="PS50885"/>
    </source>
</evidence>
<dbReference type="InterPro" id="IPR005467">
    <property type="entry name" value="His_kinase_dom"/>
</dbReference>
<keyword evidence="5 11" id="KW-0808">Transferase</keyword>
<keyword evidence="12" id="KW-1185">Reference proteome</keyword>
<dbReference type="EC" id="2.7.13.3" evidence="3"/>
<dbReference type="Gene3D" id="1.10.287.130">
    <property type="match status" value="1"/>
</dbReference>
<dbReference type="PRINTS" id="PR00344">
    <property type="entry name" value="BCTRLSENSOR"/>
</dbReference>
<dbReference type="SUPFAM" id="SSF55874">
    <property type="entry name" value="ATPase domain of HSP90 chaperone/DNA topoisomerase II/histidine kinase"/>
    <property type="match status" value="1"/>
</dbReference>
<dbReference type="CDD" id="cd16922">
    <property type="entry name" value="HATPase_EvgS-ArcB-TorS-like"/>
    <property type="match status" value="1"/>
</dbReference>
<dbReference type="CDD" id="cd06225">
    <property type="entry name" value="HAMP"/>
    <property type="match status" value="1"/>
</dbReference>
<dbReference type="SMART" id="SM00304">
    <property type="entry name" value="HAMP"/>
    <property type="match status" value="1"/>
</dbReference>
<dbReference type="OrthoDB" id="9813394at2"/>